<feature type="non-terminal residue" evidence="3">
    <location>
        <position position="1"/>
    </location>
</feature>
<feature type="region of interest" description="Disordered" evidence="2">
    <location>
        <begin position="1"/>
        <end position="33"/>
    </location>
</feature>
<gene>
    <name evidence="3" type="ORF">DERYTH_LOCUS18325</name>
</gene>
<dbReference type="Proteomes" id="UP000789405">
    <property type="component" value="Unassembled WGS sequence"/>
</dbReference>
<sequence>MNNSEISSDTSDDSNVSSAESDIFIRQPSGGTVDNYQKQLEEQHKKHQAELAEMMKNYEANAQAALKESENSLKAEIKALNKQLEEAKAEKIKLEEKIVEIEKLRKEQEETVAKCEKQREELDQLKADGKIREEEYQNRLNIIENDRKKAQQDLDQTMASLGAYKRQLDEQKEKEKNLNEEIKKGQEGLISLKDKLGETSQKLNDLANKYNVNVSVPDFSSYHDTDSESDIEPPKVPLQNNQNFFPEVGKNKILQEEEETHTLHPVAKTKYAISSDQELILVLTNLIASIDNMPY</sequence>
<keyword evidence="1" id="KW-0175">Coiled coil</keyword>
<name>A0A9N9J8B0_9GLOM</name>
<evidence type="ECO:0000313" key="3">
    <source>
        <dbReference type="EMBL" id="CAG8767030.1"/>
    </source>
</evidence>
<reference evidence="3" key="1">
    <citation type="submission" date="2021-06" db="EMBL/GenBank/DDBJ databases">
        <authorList>
            <person name="Kallberg Y."/>
            <person name="Tangrot J."/>
            <person name="Rosling A."/>
        </authorList>
    </citation>
    <scope>NUCLEOTIDE SEQUENCE</scope>
    <source>
        <strain evidence="3">MA453B</strain>
    </source>
</reference>
<evidence type="ECO:0000256" key="1">
    <source>
        <dbReference type="SAM" id="Coils"/>
    </source>
</evidence>
<organism evidence="3 4">
    <name type="scientific">Dentiscutata erythropus</name>
    <dbReference type="NCBI Taxonomy" id="1348616"/>
    <lineage>
        <taxon>Eukaryota</taxon>
        <taxon>Fungi</taxon>
        <taxon>Fungi incertae sedis</taxon>
        <taxon>Mucoromycota</taxon>
        <taxon>Glomeromycotina</taxon>
        <taxon>Glomeromycetes</taxon>
        <taxon>Diversisporales</taxon>
        <taxon>Gigasporaceae</taxon>
        <taxon>Dentiscutata</taxon>
    </lineage>
</organism>
<proteinExistence type="predicted"/>
<feature type="region of interest" description="Disordered" evidence="2">
    <location>
        <begin position="223"/>
        <end position="242"/>
    </location>
</feature>
<accession>A0A9N9J8B0</accession>
<feature type="coiled-coil region" evidence="1">
    <location>
        <begin position="33"/>
        <end position="209"/>
    </location>
</feature>
<feature type="compositionally biased region" description="Low complexity" evidence="2">
    <location>
        <begin position="7"/>
        <end position="18"/>
    </location>
</feature>
<keyword evidence="4" id="KW-1185">Reference proteome</keyword>
<dbReference type="EMBL" id="CAJVPY010018429">
    <property type="protein sequence ID" value="CAG8767030.1"/>
    <property type="molecule type" value="Genomic_DNA"/>
</dbReference>
<dbReference type="OrthoDB" id="10669522at2759"/>
<comment type="caution">
    <text evidence="3">The sequence shown here is derived from an EMBL/GenBank/DDBJ whole genome shotgun (WGS) entry which is preliminary data.</text>
</comment>
<evidence type="ECO:0000313" key="4">
    <source>
        <dbReference type="Proteomes" id="UP000789405"/>
    </source>
</evidence>
<dbReference type="AlphaFoldDB" id="A0A9N9J8B0"/>
<evidence type="ECO:0000256" key="2">
    <source>
        <dbReference type="SAM" id="MobiDB-lite"/>
    </source>
</evidence>
<protein>
    <submittedName>
        <fullName evidence="3">22739_t:CDS:1</fullName>
    </submittedName>
</protein>